<feature type="domain" description="Metalloenzyme" evidence="8">
    <location>
        <begin position="4"/>
        <end position="397"/>
    </location>
</feature>
<dbReference type="SUPFAM" id="SSF53649">
    <property type="entry name" value="Alkaline phosphatase-like"/>
    <property type="match status" value="1"/>
</dbReference>
<keyword evidence="5 6" id="KW-0413">Isomerase</keyword>
<comment type="catalytic activity">
    <reaction evidence="6">
        <text>2-deoxy-alpha-D-ribose 1-phosphate = 2-deoxy-D-ribose 5-phosphate</text>
        <dbReference type="Rhea" id="RHEA:27658"/>
        <dbReference type="ChEBI" id="CHEBI:57259"/>
        <dbReference type="ChEBI" id="CHEBI:62877"/>
        <dbReference type="EC" id="5.4.2.7"/>
    </reaction>
</comment>
<feature type="binding site" evidence="6">
    <location>
        <position position="347"/>
    </location>
    <ligand>
        <name>Mn(2+)</name>
        <dbReference type="ChEBI" id="CHEBI:29035"/>
        <label>1</label>
    </ligand>
</feature>
<comment type="function">
    <text evidence="6">Isomerase that catalyzes the conversion of deoxy-ribose 1-phosphate (dRib-1-P) and ribose 1-phosphate (Rib-1-P) to deoxy-ribose 5-phosphate (dRib-5-P) and ribose 5-phosphate (Rib-5-P), respectively.</text>
</comment>
<dbReference type="GO" id="GO:0000287">
    <property type="term" value="F:magnesium ion binding"/>
    <property type="evidence" value="ECO:0007669"/>
    <property type="project" value="UniProtKB-UniRule"/>
</dbReference>
<dbReference type="GO" id="GO:0006015">
    <property type="term" value="P:5-phosphoribose 1-diphosphate biosynthetic process"/>
    <property type="evidence" value="ECO:0007669"/>
    <property type="project" value="UniProtKB-UniPathway"/>
</dbReference>
<dbReference type="Gene3D" id="3.40.720.10">
    <property type="entry name" value="Alkaline Phosphatase, subunit A"/>
    <property type="match status" value="1"/>
</dbReference>
<proteinExistence type="inferred from homology"/>
<organism evidence="9 10">
    <name type="scientific">Afifella marina DSM 2698</name>
    <dbReference type="NCBI Taxonomy" id="1120955"/>
    <lineage>
        <taxon>Bacteria</taxon>
        <taxon>Pseudomonadati</taxon>
        <taxon>Pseudomonadota</taxon>
        <taxon>Alphaproteobacteria</taxon>
        <taxon>Hyphomicrobiales</taxon>
        <taxon>Afifellaceae</taxon>
        <taxon>Afifella</taxon>
    </lineage>
</organism>
<dbReference type="FunFam" id="3.30.70.1250:FF:000001">
    <property type="entry name" value="Phosphopentomutase"/>
    <property type="match status" value="1"/>
</dbReference>
<evidence type="ECO:0000256" key="7">
    <source>
        <dbReference type="NCBIfam" id="TIGR01696"/>
    </source>
</evidence>
<comment type="subcellular location">
    <subcellularLocation>
        <location evidence="6">Cytoplasm</location>
    </subcellularLocation>
</comment>
<comment type="cofactor">
    <cofactor evidence="6">
        <name>Mn(2+)</name>
        <dbReference type="ChEBI" id="CHEBI:29035"/>
    </cofactor>
    <text evidence="6">Binds 2 manganese ions.</text>
</comment>
<dbReference type="EMBL" id="FMVW01000001">
    <property type="protein sequence ID" value="SCZ20119.1"/>
    <property type="molecule type" value="Genomic_DNA"/>
</dbReference>
<dbReference type="Gene3D" id="3.30.70.1250">
    <property type="entry name" value="Phosphopentomutase"/>
    <property type="match status" value="1"/>
</dbReference>
<comment type="similarity">
    <text evidence="1 6">Belongs to the phosphopentomutase family.</text>
</comment>
<dbReference type="GO" id="GO:0030145">
    <property type="term" value="F:manganese ion binding"/>
    <property type="evidence" value="ECO:0007669"/>
    <property type="project" value="UniProtKB-UniRule"/>
</dbReference>
<evidence type="ECO:0000313" key="9">
    <source>
        <dbReference type="EMBL" id="SCZ20119.1"/>
    </source>
</evidence>
<dbReference type="GO" id="GO:0009117">
    <property type="term" value="P:nucleotide metabolic process"/>
    <property type="evidence" value="ECO:0007669"/>
    <property type="project" value="UniProtKB-UniRule"/>
</dbReference>
<keyword evidence="10" id="KW-1185">Reference proteome</keyword>
<evidence type="ECO:0000259" key="8">
    <source>
        <dbReference type="Pfam" id="PF01676"/>
    </source>
</evidence>
<dbReference type="HAMAP" id="MF_00740">
    <property type="entry name" value="Phosphopentomut"/>
    <property type="match status" value="1"/>
</dbReference>
<dbReference type="GO" id="GO:0043094">
    <property type="term" value="P:metabolic compound salvage"/>
    <property type="evidence" value="ECO:0007669"/>
    <property type="project" value="UniProtKB-UniRule"/>
</dbReference>
<dbReference type="PIRSF" id="PIRSF001491">
    <property type="entry name" value="Ppentomutase"/>
    <property type="match status" value="1"/>
</dbReference>
<protein>
    <recommendedName>
        <fullName evidence="6 7">Phosphopentomutase</fullName>
        <ecNumber evidence="6 7">5.4.2.7</ecNumber>
    </recommendedName>
    <alternativeName>
        <fullName evidence="6">Phosphodeoxyribomutase</fullName>
    </alternativeName>
</protein>
<feature type="binding site" evidence="6">
    <location>
        <position position="11"/>
    </location>
    <ligand>
        <name>Mn(2+)</name>
        <dbReference type="ChEBI" id="CHEBI:29035"/>
        <label>1</label>
    </ligand>
</feature>
<evidence type="ECO:0000313" key="10">
    <source>
        <dbReference type="Proteomes" id="UP000199347"/>
    </source>
</evidence>
<evidence type="ECO:0000256" key="4">
    <source>
        <dbReference type="ARBA" id="ARBA00023211"/>
    </source>
</evidence>
<dbReference type="Proteomes" id="UP000199347">
    <property type="component" value="Unassembled WGS sequence"/>
</dbReference>
<name>A0A1G5M6W6_AFIMA</name>
<dbReference type="GO" id="GO:0008973">
    <property type="term" value="F:phosphopentomutase activity"/>
    <property type="evidence" value="ECO:0007669"/>
    <property type="project" value="UniProtKB-UniRule"/>
</dbReference>
<dbReference type="NCBIfam" id="TIGR01696">
    <property type="entry name" value="deoB"/>
    <property type="match status" value="1"/>
</dbReference>
<dbReference type="NCBIfam" id="NF003766">
    <property type="entry name" value="PRK05362.1"/>
    <property type="match status" value="1"/>
</dbReference>
<sequence length="407" mass="43391">MMARGFFLVMDSVGIGGAKDAAEFGDEGANTLGHIAECCANGEADRAGLRQGPLTIPNMNRLGLGRAAEAASGAYPAGLEHVAEPEAIWGFARERSRGKDTTTGHWELAGCPLREAWGYFPAEEPAFPAELTEALIAQAGLPGILGNTHASGTAIIAELGEEHVKTGKPICYTSADSVFQIAAHEEAFGLERLYETCRIARKLCDPYRIGRVIARPFKGDGAESFARTGNRRDFSVPPPARTLLDEAKEAGRDVWAIGKISDIFAGHGVTQTLKAPENESQFDKTLEAARAAKDGDLIVTNFIDFDQIYGHRRDTAGYAAALEAFDRRLPELFALLKPGDLVILTADHGNDPTWTGTDHTRETVPVLAFGPGIEGRRAGELSTYADVGQTLSAHLALPPLAAGASLI</sequence>
<dbReference type="GO" id="GO:0005829">
    <property type="term" value="C:cytosol"/>
    <property type="evidence" value="ECO:0007669"/>
    <property type="project" value="TreeGrafter"/>
</dbReference>
<dbReference type="SUPFAM" id="SSF143856">
    <property type="entry name" value="DeoB insert domain-like"/>
    <property type="match status" value="1"/>
</dbReference>
<accession>A0A1G5M6W6</accession>
<dbReference type="PANTHER" id="PTHR21110">
    <property type="entry name" value="PHOSPHOPENTOMUTASE"/>
    <property type="match status" value="1"/>
</dbReference>
<dbReference type="Pfam" id="PF01676">
    <property type="entry name" value="Metalloenzyme"/>
    <property type="match status" value="1"/>
</dbReference>
<reference evidence="9 10" key="1">
    <citation type="submission" date="2016-10" db="EMBL/GenBank/DDBJ databases">
        <authorList>
            <person name="de Groot N.N."/>
        </authorList>
    </citation>
    <scope>NUCLEOTIDE SEQUENCE [LARGE SCALE GENOMIC DNA]</scope>
    <source>
        <strain evidence="9 10">DSM 2698</strain>
    </source>
</reference>
<comment type="pathway">
    <text evidence="6">Carbohydrate degradation; 2-deoxy-D-ribose 1-phosphate degradation; D-glyceraldehyde 3-phosphate and acetaldehyde from 2-deoxy-alpha-D-ribose 1-phosphate: step 1/2.</text>
</comment>
<comment type="catalytic activity">
    <reaction evidence="6">
        <text>alpha-D-ribose 1-phosphate = D-ribose 5-phosphate</text>
        <dbReference type="Rhea" id="RHEA:18793"/>
        <dbReference type="ChEBI" id="CHEBI:57720"/>
        <dbReference type="ChEBI" id="CHEBI:78346"/>
        <dbReference type="EC" id="5.4.2.7"/>
    </reaction>
</comment>
<evidence type="ECO:0000256" key="5">
    <source>
        <dbReference type="ARBA" id="ARBA00023235"/>
    </source>
</evidence>
<keyword evidence="2 6" id="KW-0963">Cytoplasm</keyword>
<dbReference type="PANTHER" id="PTHR21110:SF0">
    <property type="entry name" value="PHOSPHOPENTOMUTASE"/>
    <property type="match status" value="1"/>
</dbReference>
<feature type="binding site" evidence="6">
    <location>
        <position position="359"/>
    </location>
    <ligand>
        <name>Mn(2+)</name>
        <dbReference type="ChEBI" id="CHEBI:29035"/>
        <label>2</label>
    </ligand>
</feature>
<keyword evidence="3 6" id="KW-0479">Metal-binding</keyword>
<feature type="binding site" evidence="6">
    <location>
        <position position="348"/>
    </location>
    <ligand>
        <name>Mn(2+)</name>
        <dbReference type="ChEBI" id="CHEBI:29035"/>
        <label>1</label>
    </ligand>
</feature>
<dbReference type="AlphaFoldDB" id="A0A1G5M6W6"/>
<dbReference type="InterPro" id="IPR024052">
    <property type="entry name" value="Phosphopentomutase_DeoB_cap_sf"/>
</dbReference>
<dbReference type="CDD" id="cd16009">
    <property type="entry name" value="PPM"/>
    <property type="match status" value="1"/>
</dbReference>
<feature type="binding site" evidence="6">
    <location>
        <position position="311"/>
    </location>
    <ligand>
        <name>Mn(2+)</name>
        <dbReference type="ChEBI" id="CHEBI:29035"/>
        <label>2</label>
    </ligand>
</feature>
<dbReference type="InterPro" id="IPR006124">
    <property type="entry name" value="Metalloenzyme"/>
</dbReference>
<evidence type="ECO:0000256" key="2">
    <source>
        <dbReference type="ARBA" id="ARBA00022490"/>
    </source>
</evidence>
<evidence type="ECO:0000256" key="1">
    <source>
        <dbReference type="ARBA" id="ARBA00010373"/>
    </source>
</evidence>
<evidence type="ECO:0000256" key="6">
    <source>
        <dbReference type="HAMAP-Rule" id="MF_00740"/>
    </source>
</evidence>
<evidence type="ECO:0000256" key="3">
    <source>
        <dbReference type="ARBA" id="ARBA00022723"/>
    </source>
</evidence>
<keyword evidence="4 6" id="KW-0464">Manganese</keyword>
<gene>
    <name evidence="6" type="primary">deoB</name>
    <name evidence="9" type="ORF">SAMN03080610_00102</name>
</gene>
<dbReference type="STRING" id="1120955.SAMN03080610_00102"/>
<dbReference type="InterPro" id="IPR017850">
    <property type="entry name" value="Alkaline_phosphatase_core_sf"/>
</dbReference>
<dbReference type="UniPathway" id="UPA00087">
    <property type="reaction ID" value="UER00173"/>
</dbReference>
<dbReference type="GO" id="GO:0006018">
    <property type="term" value="P:2-deoxyribose 1-phosphate catabolic process"/>
    <property type="evidence" value="ECO:0007669"/>
    <property type="project" value="UniProtKB-UniRule"/>
</dbReference>
<dbReference type="EC" id="5.4.2.7" evidence="6 7"/>
<dbReference type="InterPro" id="IPR010045">
    <property type="entry name" value="DeoB"/>
</dbReference>
<feature type="binding site" evidence="6">
    <location>
        <position position="306"/>
    </location>
    <ligand>
        <name>Mn(2+)</name>
        <dbReference type="ChEBI" id="CHEBI:29035"/>
        <label>2</label>
    </ligand>
</feature>